<dbReference type="SUPFAM" id="SSF48108">
    <property type="entry name" value="Carbamoyl phosphate synthetase, large subunit connection domain"/>
    <property type="match status" value="1"/>
</dbReference>
<name>X1I423_9ZZZZ</name>
<dbReference type="PANTHER" id="PTHR11405:SF53">
    <property type="entry name" value="CARBAMOYL-PHOSPHATE SYNTHASE [AMMONIA], MITOCHONDRIAL"/>
    <property type="match status" value="1"/>
</dbReference>
<dbReference type="AlphaFoldDB" id="X1I423"/>
<dbReference type="InterPro" id="IPR005480">
    <property type="entry name" value="CPSase_lsu_oligo"/>
</dbReference>
<dbReference type="Gene3D" id="1.10.1030.10">
    <property type="entry name" value="Carbamoyl-phosphate synthetase, large subunit oligomerisation domain"/>
    <property type="match status" value="1"/>
</dbReference>
<dbReference type="InterPro" id="IPR036897">
    <property type="entry name" value="CarbamoylP_synth_lsu_oligo_sf"/>
</dbReference>
<dbReference type="FunFam" id="3.40.50.20:FF:000002">
    <property type="entry name" value="Carbamoyl-phosphate synthase large chain"/>
    <property type="match status" value="1"/>
</dbReference>
<dbReference type="SMART" id="SM01096">
    <property type="entry name" value="CPSase_L_D3"/>
    <property type="match status" value="1"/>
</dbReference>
<keyword evidence="1" id="KW-0436">Ligase</keyword>
<dbReference type="InterPro" id="IPR016185">
    <property type="entry name" value="PreATP-grasp_dom_sf"/>
</dbReference>
<feature type="domain" description="Carbamoyl-phosphate synthetase large subunit oligomerisation" evidence="4">
    <location>
        <begin position="4"/>
        <end position="127"/>
    </location>
</feature>
<organism evidence="5">
    <name type="scientific">marine sediment metagenome</name>
    <dbReference type="NCBI Taxonomy" id="412755"/>
    <lineage>
        <taxon>unclassified sequences</taxon>
        <taxon>metagenomes</taxon>
        <taxon>ecological metagenomes</taxon>
    </lineage>
</organism>
<dbReference type="GO" id="GO:0005524">
    <property type="term" value="F:ATP binding"/>
    <property type="evidence" value="ECO:0007669"/>
    <property type="project" value="UniProtKB-KW"/>
</dbReference>
<keyword evidence="3" id="KW-0067">ATP-binding</keyword>
<dbReference type="InterPro" id="IPR058047">
    <property type="entry name" value="CPSase_preATP-grasp"/>
</dbReference>
<feature type="non-terminal residue" evidence="5">
    <location>
        <position position="268"/>
    </location>
</feature>
<protein>
    <recommendedName>
        <fullName evidence="4">Carbamoyl-phosphate synthetase large subunit oligomerisation domain-containing protein</fullName>
    </recommendedName>
</protein>
<dbReference type="Pfam" id="PF02787">
    <property type="entry name" value="CPSase_L_D3"/>
    <property type="match status" value="1"/>
</dbReference>
<proteinExistence type="predicted"/>
<dbReference type="Pfam" id="PF25596">
    <property type="entry name" value="CPSase_L_D1"/>
    <property type="match status" value="1"/>
</dbReference>
<evidence type="ECO:0000256" key="1">
    <source>
        <dbReference type="ARBA" id="ARBA00022598"/>
    </source>
</evidence>
<accession>X1I423</accession>
<evidence type="ECO:0000256" key="2">
    <source>
        <dbReference type="ARBA" id="ARBA00022741"/>
    </source>
</evidence>
<dbReference type="GO" id="GO:0004088">
    <property type="term" value="F:carbamoyl-phosphate synthase (glutamine-hydrolyzing) activity"/>
    <property type="evidence" value="ECO:0007669"/>
    <property type="project" value="TreeGrafter"/>
</dbReference>
<dbReference type="FunFam" id="1.10.1030.10:FF:000001">
    <property type="entry name" value="Carbamoyl-phosphate synthase large chain"/>
    <property type="match status" value="1"/>
</dbReference>
<dbReference type="GO" id="GO:0006541">
    <property type="term" value="P:glutamine metabolic process"/>
    <property type="evidence" value="ECO:0007669"/>
    <property type="project" value="TreeGrafter"/>
</dbReference>
<evidence type="ECO:0000259" key="4">
    <source>
        <dbReference type="SMART" id="SM01096"/>
    </source>
</evidence>
<keyword evidence="2" id="KW-0547">Nucleotide-binding</keyword>
<evidence type="ECO:0000313" key="5">
    <source>
        <dbReference type="EMBL" id="GAH64035.1"/>
    </source>
</evidence>
<reference evidence="5" key="1">
    <citation type="journal article" date="2014" name="Front. Microbiol.">
        <title>High frequency of phylogenetically diverse reductive dehalogenase-homologous genes in deep subseafloor sedimentary metagenomes.</title>
        <authorList>
            <person name="Kawai M."/>
            <person name="Futagami T."/>
            <person name="Toyoda A."/>
            <person name="Takaki Y."/>
            <person name="Nishi S."/>
            <person name="Hori S."/>
            <person name="Arai W."/>
            <person name="Tsubouchi T."/>
            <person name="Morono Y."/>
            <person name="Uchiyama I."/>
            <person name="Ito T."/>
            <person name="Fujiyama A."/>
            <person name="Inagaki F."/>
            <person name="Takami H."/>
        </authorList>
    </citation>
    <scope>NUCLEOTIDE SEQUENCE</scope>
    <source>
        <strain evidence="5">Expedition CK06-06</strain>
    </source>
</reference>
<dbReference type="GO" id="GO:0005737">
    <property type="term" value="C:cytoplasm"/>
    <property type="evidence" value="ECO:0007669"/>
    <property type="project" value="TreeGrafter"/>
</dbReference>
<dbReference type="EMBL" id="BARU01027861">
    <property type="protein sequence ID" value="GAH64035.1"/>
    <property type="molecule type" value="Genomic_DNA"/>
</dbReference>
<evidence type="ECO:0000256" key="3">
    <source>
        <dbReference type="ARBA" id="ARBA00022840"/>
    </source>
</evidence>
<feature type="non-terminal residue" evidence="5">
    <location>
        <position position="1"/>
    </location>
</feature>
<dbReference type="PANTHER" id="PTHR11405">
    <property type="entry name" value="CARBAMOYLTRANSFERASE FAMILY MEMBER"/>
    <property type="match status" value="1"/>
</dbReference>
<comment type="caution">
    <text evidence="5">The sequence shown here is derived from an EMBL/GenBank/DDBJ whole genome shotgun (WGS) entry which is preliminary data.</text>
</comment>
<dbReference type="Gene3D" id="3.40.50.20">
    <property type="match status" value="1"/>
</dbReference>
<gene>
    <name evidence="5" type="ORF">S03H2_44546</name>
</gene>
<dbReference type="SUPFAM" id="SSF52440">
    <property type="entry name" value="PreATP-grasp domain"/>
    <property type="match status" value="1"/>
</dbReference>
<sequence>FNDLEKELKEPTDKRMFAIAEAIKRGYSIDKIHSLTKVNPWFLYKMENIVEIEEKLRKYTIKNIPVSLMKEAKQKGFSDKQIAILTDSTEPNVRRRRKKMGVIPYVKQIDTLAAEYPAKTNYLYLTYNGCCDDLTFKEKKQVVVLGGGAYRIGSSVEFDWCCVNSMITLGKLNYKTIMINYNPETVSTDYDICDKLYFDELTFERILDICEKENPMGVIISMGGQIPNNLAMPLHNAGVPILGTSPINIDRAENRHTFSQLLDTLNID</sequence>